<dbReference type="PANTHER" id="PTHR23084:SF263">
    <property type="entry name" value="MORN REPEAT-CONTAINING PROTEIN 1"/>
    <property type="match status" value="1"/>
</dbReference>
<dbReference type="SMART" id="SM00698">
    <property type="entry name" value="MORN"/>
    <property type="match status" value="3"/>
</dbReference>
<sequence length="212" mass="23428">MKRMILVCWLCLAATSVYAESIEGNWIKDKKTGCQVLIFKVPPPASISWSGECKDGKANGNGVLKFYEKDKVMATIEGRMIAGQCIHDCSVETIEGLKYVGDLYNGKMNGNGVMKRPDGLSCSGKFKDGYFQKGIIDYPDGSDYRKHLGYSTYTGEAKGTHPHGNGAMTYQTGDKYSGSWLKGKPHGKGTYTFKDGTSYEGLWEHGERIKIF</sequence>
<evidence type="ECO:0000256" key="1">
    <source>
        <dbReference type="ARBA" id="ARBA00022737"/>
    </source>
</evidence>
<organism evidence="3 4">
    <name type="scientific">Candidatus Electronema aureum</name>
    <dbReference type="NCBI Taxonomy" id="2005002"/>
    <lineage>
        <taxon>Bacteria</taxon>
        <taxon>Pseudomonadati</taxon>
        <taxon>Thermodesulfobacteriota</taxon>
        <taxon>Desulfobulbia</taxon>
        <taxon>Desulfobulbales</taxon>
        <taxon>Desulfobulbaceae</taxon>
        <taxon>Candidatus Electronema</taxon>
    </lineage>
</organism>
<keyword evidence="4" id="KW-1185">Reference proteome</keyword>
<dbReference type="AlphaFoldDB" id="A0A521FYL3"/>
<dbReference type="Gene3D" id="2.20.110.10">
    <property type="entry name" value="Histone H3 K4-specific methyltransferase SET7/9 N-terminal domain"/>
    <property type="match status" value="2"/>
</dbReference>
<proteinExistence type="predicted"/>
<dbReference type="EMBL" id="NQJD01000053">
    <property type="protein sequence ID" value="TAA73857.1"/>
    <property type="molecule type" value="Genomic_DNA"/>
</dbReference>
<evidence type="ECO:0000313" key="4">
    <source>
        <dbReference type="Proteomes" id="UP000316238"/>
    </source>
</evidence>
<feature type="signal peptide" evidence="2">
    <location>
        <begin position="1"/>
        <end position="19"/>
    </location>
</feature>
<reference evidence="3" key="1">
    <citation type="submission" date="2017-07" db="EMBL/GenBank/DDBJ databases">
        <title>The cable genome - Insights into the physiology and evolution of filamentous bacteria capable of sulfide oxidation via long distance electron transfer.</title>
        <authorList>
            <person name="Thorup C."/>
            <person name="Bjerg J.T."/>
            <person name="Schreiber L."/>
            <person name="Nielsen L.P."/>
            <person name="Kjeldsen K.U."/>
            <person name="Boesen T."/>
            <person name="Boggild A."/>
            <person name="Meysman F."/>
            <person name="Geelhoed J."/>
            <person name="Schramm A."/>
        </authorList>
    </citation>
    <scope>NUCLEOTIDE SEQUENCE [LARGE SCALE GENOMIC DNA]</scope>
    <source>
        <strain evidence="3">GS</strain>
    </source>
</reference>
<comment type="caution">
    <text evidence="3">The sequence shown here is derived from an EMBL/GenBank/DDBJ whole genome shotgun (WGS) entry which is preliminary data.</text>
</comment>
<accession>A0A521FYL3</accession>
<dbReference type="InterPro" id="IPR003409">
    <property type="entry name" value="MORN"/>
</dbReference>
<keyword evidence="2" id="KW-0732">Signal</keyword>
<evidence type="ECO:0000313" key="3">
    <source>
        <dbReference type="EMBL" id="TAA73857.1"/>
    </source>
</evidence>
<keyword evidence="1" id="KW-0677">Repeat</keyword>
<dbReference type="PANTHER" id="PTHR23084">
    <property type="entry name" value="PHOSPHATIDYLINOSITOL-4-PHOSPHATE 5-KINASE RELATED"/>
    <property type="match status" value="1"/>
</dbReference>
<dbReference type="SUPFAM" id="SSF82185">
    <property type="entry name" value="Histone H3 K4-specific methyltransferase SET7/9 N-terminal domain"/>
    <property type="match status" value="1"/>
</dbReference>
<evidence type="ECO:0000256" key="2">
    <source>
        <dbReference type="SAM" id="SignalP"/>
    </source>
</evidence>
<protein>
    <recommendedName>
        <fullName evidence="5">MORN repeat-containing protein</fullName>
    </recommendedName>
</protein>
<gene>
    <name evidence="3" type="ORF">CDV28_1532</name>
</gene>
<evidence type="ECO:0008006" key="5">
    <source>
        <dbReference type="Google" id="ProtNLM"/>
    </source>
</evidence>
<name>A0A521FYL3_9BACT</name>
<dbReference type="Pfam" id="PF02493">
    <property type="entry name" value="MORN"/>
    <property type="match status" value="4"/>
</dbReference>
<dbReference type="Proteomes" id="UP000316238">
    <property type="component" value="Unassembled WGS sequence"/>
</dbReference>
<feature type="chain" id="PRO_5021845185" description="MORN repeat-containing protein" evidence="2">
    <location>
        <begin position="20"/>
        <end position="212"/>
    </location>
</feature>